<sequence>MASLTAKLLHVCIAVPDITKALKFYCDVLGFESAFATDNGDADGVLLGFDREVVSLTAHHVVTAGATEQSATAINLVEFTDPRTDTDDGPYHRMNHAGLTRLALLVDDVDDAFEAIASHDGVHIVCSPREIVIRQGQDTHRSRWFSFRDPFGVFITATQADQPEAKDDHDG</sequence>
<dbReference type="PROSITE" id="PS00934">
    <property type="entry name" value="GLYOXALASE_I_1"/>
    <property type="match status" value="1"/>
</dbReference>
<dbReference type="InterPro" id="IPR051785">
    <property type="entry name" value="MMCE/EMCE_epimerase"/>
</dbReference>
<dbReference type="InterPro" id="IPR004360">
    <property type="entry name" value="Glyas_Fos-R_dOase_dom"/>
</dbReference>
<evidence type="ECO:0000313" key="4">
    <source>
        <dbReference type="Proteomes" id="UP001056610"/>
    </source>
</evidence>
<dbReference type="Pfam" id="PF00903">
    <property type="entry name" value="Glyoxalase"/>
    <property type="match status" value="1"/>
</dbReference>
<dbReference type="RefSeq" id="WP_219067560.1">
    <property type="nucleotide sequence ID" value="NZ_CAJUXY010000021.1"/>
</dbReference>
<keyword evidence="4" id="KW-1185">Reference proteome</keyword>
<feature type="domain" description="VOC" evidence="2">
    <location>
        <begin position="7"/>
        <end position="160"/>
    </location>
</feature>
<evidence type="ECO:0000313" key="3">
    <source>
        <dbReference type="EMBL" id="UQX10993.1"/>
    </source>
</evidence>
<reference evidence="3" key="1">
    <citation type="submission" date="2022-05" db="EMBL/GenBank/DDBJ databases">
        <title>A methanotrophic Mycobacterium dominates a cave microbial ecosystem.</title>
        <authorList>
            <person name="Van Spanning R.J.M."/>
            <person name="Guan Q."/>
            <person name="Melkonian C."/>
            <person name="Gallant J."/>
            <person name="Polerecky L."/>
            <person name="Flot J.-F."/>
            <person name="Brandt B.W."/>
            <person name="Braster M."/>
            <person name="Iturbe Espinoza P."/>
            <person name="Aerts J."/>
            <person name="Meima-Franke M."/>
            <person name="Piersma S.R."/>
            <person name="Bunduc C."/>
            <person name="Ummels R."/>
            <person name="Pain A."/>
            <person name="Fleming E.J."/>
            <person name="van der Wel N."/>
            <person name="Gherman V.D."/>
            <person name="Sarbu S.M."/>
            <person name="Bodelier P.L.E."/>
            <person name="Bitter W."/>
        </authorList>
    </citation>
    <scope>NUCLEOTIDE SEQUENCE</scope>
    <source>
        <strain evidence="3">Sulfur Cave</strain>
    </source>
</reference>
<dbReference type="InterPro" id="IPR037523">
    <property type="entry name" value="VOC_core"/>
</dbReference>
<evidence type="ECO:0000259" key="2">
    <source>
        <dbReference type="PROSITE" id="PS51819"/>
    </source>
</evidence>
<evidence type="ECO:0000256" key="1">
    <source>
        <dbReference type="ARBA" id="ARBA00022723"/>
    </source>
</evidence>
<dbReference type="EMBL" id="CP097320">
    <property type="protein sequence ID" value="UQX10993.1"/>
    <property type="molecule type" value="Genomic_DNA"/>
</dbReference>
<dbReference type="PANTHER" id="PTHR43048:SF3">
    <property type="entry name" value="METHYLMALONYL-COA EPIMERASE, MITOCHONDRIAL"/>
    <property type="match status" value="1"/>
</dbReference>
<dbReference type="PROSITE" id="PS51819">
    <property type="entry name" value="VOC"/>
    <property type="match status" value="1"/>
</dbReference>
<dbReference type="Proteomes" id="UP001056610">
    <property type="component" value="Chromosome"/>
</dbReference>
<keyword evidence="1" id="KW-0479">Metal-binding</keyword>
<gene>
    <name evidence="3" type="ORF">M5I08_24345</name>
</gene>
<organism evidence="3 4">
    <name type="scientific">Candidatus Mycobacterium methanotrophicum</name>
    <dbReference type="NCBI Taxonomy" id="2943498"/>
    <lineage>
        <taxon>Bacteria</taxon>
        <taxon>Bacillati</taxon>
        <taxon>Actinomycetota</taxon>
        <taxon>Actinomycetes</taxon>
        <taxon>Mycobacteriales</taxon>
        <taxon>Mycobacteriaceae</taxon>
        <taxon>Mycobacterium</taxon>
    </lineage>
</organism>
<protein>
    <submittedName>
        <fullName evidence="3">VOC family protein</fullName>
    </submittedName>
</protein>
<proteinExistence type="predicted"/>
<accession>A0ABY4QJ45</accession>
<dbReference type="InterPro" id="IPR018146">
    <property type="entry name" value="Glyoxalase_1_CS"/>
</dbReference>
<dbReference type="PANTHER" id="PTHR43048">
    <property type="entry name" value="METHYLMALONYL-COA EPIMERASE"/>
    <property type="match status" value="1"/>
</dbReference>
<name>A0ABY4QJ45_9MYCO</name>